<dbReference type="EMBL" id="NPDR01000027">
    <property type="protein sequence ID" value="PJZ47467.1"/>
    <property type="molecule type" value="Genomic_DNA"/>
</dbReference>
<dbReference type="RefSeq" id="WP_100711896.1">
    <property type="nucleotide sequence ID" value="NZ_NPDR01000027.1"/>
</dbReference>
<proteinExistence type="predicted"/>
<keyword evidence="2" id="KW-1185">Reference proteome</keyword>
<sequence length="277" mass="31753">MLNYNFFERFNWPKEGFCRICGKNGKLTEDHVPPSSCFNSEAKIVYDFPRVKKVNSNSGVKYRSICSDCNNTVLGKYDAELARLALNTAQYIHTRIVGKIQLPTFECIIQPAAIFRSILGHMIASYCLPKDISLPVESVKGSYFHALRDLFHNRSKQSRRHFKLYYWIHSGDKITNIPFFTHSDIRYSGNVFHGSLLRFYPMAFWLVEHSDAPSARLTLPYLALSDSLGDIQIDLNEIPHLSPEFPFGSSHSFSLLDTDSLVQARNKQSSIIRTFKK</sequence>
<reference evidence="1 2" key="1">
    <citation type="submission" date="2017-07" db="EMBL/GenBank/DDBJ databases">
        <title>Leptospira spp. isolated from tropical soils.</title>
        <authorList>
            <person name="Thibeaux R."/>
            <person name="Iraola G."/>
            <person name="Ferres I."/>
            <person name="Bierque E."/>
            <person name="Girault D."/>
            <person name="Soupe-Gilbert M.-E."/>
            <person name="Picardeau M."/>
            <person name="Goarant C."/>
        </authorList>
    </citation>
    <scope>NUCLEOTIDE SEQUENCE [LARGE SCALE GENOMIC DNA]</scope>
    <source>
        <strain evidence="1 2">FH4-C-A2</strain>
    </source>
</reference>
<protein>
    <recommendedName>
        <fullName evidence="3">HNH endonuclease 5 domain-containing protein</fullName>
    </recommendedName>
</protein>
<dbReference type="Proteomes" id="UP000231926">
    <property type="component" value="Unassembled WGS sequence"/>
</dbReference>
<evidence type="ECO:0008006" key="3">
    <source>
        <dbReference type="Google" id="ProtNLM"/>
    </source>
</evidence>
<accession>A0A2M9Y7D5</accession>
<gene>
    <name evidence="1" type="ORF">CH362_19055</name>
</gene>
<dbReference type="OrthoDB" id="9182441at2"/>
<evidence type="ECO:0000313" key="2">
    <source>
        <dbReference type="Proteomes" id="UP000231926"/>
    </source>
</evidence>
<name>A0A2M9Y7D5_9LEPT</name>
<evidence type="ECO:0000313" key="1">
    <source>
        <dbReference type="EMBL" id="PJZ47467.1"/>
    </source>
</evidence>
<dbReference type="AlphaFoldDB" id="A0A2M9Y7D5"/>
<organism evidence="1 2">
    <name type="scientific">Leptospira saintgironsiae</name>
    <dbReference type="NCBI Taxonomy" id="2023183"/>
    <lineage>
        <taxon>Bacteria</taxon>
        <taxon>Pseudomonadati</taxon>
        <taxon>Spirochaetota</taxon>
        <taxon>Spirochaetia</taxon>
        <taxon>Leptospirales</taxon>
        <taxon>Leptospiraceae</taxon>
        <taxon>Leptospira</taxon>
    </lineage>
</organism>
<comment type="caution">
    <text evidence="1">The sequence shown here is derived from an EMBL/GenBank/DDBJ whole genome shotgun (WGS) entry which is preliminary data.</text>
</comment>